<dbReference type="GO" id="GO:0030289">
    <property type="term" value="C:protein phosphatase 4 complex"/>
    <property type="evidence" value="ECO:0007669"/>
    <property type="project" value="TreeGrafter"/>
</dbReference>
<dbReference type="GO" id="GO:0072542">
    <property type="term" value="F:protein phosphatase activator activity"/>
    <property type="evidence" value="ECO:0007669"/>
    <property type="project" value="TreeGrafter"/>
</dbReference>
<dbReference type="InterPro" id="IPR006887">
    <property type="entry name" value="P4R3-like_central_dom"/>
</dbReference>
<keyword evidence="3" id="KW-1133">Transmembrane helix</keyword>
<gene>
    <name evidence="5" type="ORF">KSP39_PZI011533</name>
</gene>
<comment type="caution">
    <text evidence="5">The sequence shown here is derived from an EMBL/GenBank/DDBJ whole genome shotgun (WGS) entry which is preliminary data.</text>
</comment>
<keyword evidence="2" id="KW-0539">Nucleus</keyword>
<feature type="domain" description="Serine/threonine-protein phosphatase 4 regulatory subunit 3-like central" evidence="4">
    <location>
        <begin position="16"/>
        <end position="88"/>
    </location>
</feature>
<dbReference type="AlphaFoldDB" id="A0AAP0BG76"/>
<sequence>MFTSSGSGGGCDLISPSKAEILSNIYDLLCFCVHQHTYRIKCNFLKTNVMEKVLCLTRRRKRFLVVATVRFMLAVISQNICFIFFYYFHKLVVVHMII</sequence>
<dbReference type="EMBL" id="JBBWWQ010000009">
    <property type="protein sequence ID" value="KAK8938392.1"/>
    <property type="molecule type" value="Genomic_DNA"/>
</dbReference>
<dbReference type="Proteomes" id="UP001418222">
    <property type="component" value="Unassembled WGS sequence"/>
</dbReference>
<dbReference type="GO" id="GO:0005654">
    <property type="term" value="C:nucleoplasm"/>
    <property type="evidence" value="ECO:0007669"/>
    <property type="project" value="TreeGrafter"/>
</dbReference>
<comment type="subcellular location">
    <subcellularLocation>
        <location evidence="1">Nucleus</location>
    </subcellularLocation>
</comment>
<dbReference type="InterPro" id="IPR051137">
    <property type="entry name" value="PP4R3-like"/>
</dbReference>
<evidence type="ECO:0000256" key="1">
    <source>
        <dbReference type="ARBA" id="ARBA00004123"/>
    </source>
</evidence>
<evidence type="ECO:0000313" key="5">
    <source>
        <dbReference type="EMBL" id="KAK8938392.1"/>
    </source>
</evidence>
<dbReference type="PANTHER" id="PTHR23318">
    <property type="entry name" value="ATP SYNTHASE GAMMA-RELATED"/>
    <property type="match status" value="1"/>
</dbReference>
<accession>A0AAP0BG76</accession>
<name>A0AAP0BG76_9ASPA</name>
<proteinExistence type="predicted"/>
<evidence type="ECO:0000256" key="2">
    <source>
        <dbReference type="ARBA" id="ARBA00023242"/>
    </source>
</evidence>
<organism evidence="5 6">
    <name type="scientific">Platanthera zijinensis</name>
    <dbReference type="NCBI Taxonomy" id="2320716"/>
    <lineage>
        <taxon>Eukaryota</taxon>
        <taxon>Viridiplantae</taxon>
        <taxon>Streptophyta</taxon>
        <taxon>Embryophyta</taxon>
        <taxon>Tracheophyta</taxon>
        <taxon>Spermatophyta</taxon>
        <taxon>Magnoliopsida</taxon>
        <taxon>Liliopsida</taxon>
        <taxon>Asparagales</taxon>
        <taxon>Orchidaceae</taxon>
        <taxon>Orchidoideae</taxon>
        <taxon>Orchideae</taxon>
        <taxon>Orchidinae</taxon>
        <taxon>Platanthera</taxon>
    </lineage>
</organism>
<keyword evidence="3" id="KW-0812">Transmembrane</keyword>
<evidence type="ECO:0000256" key="3">
    <source>
        <dbReference type="SAM" id="Phobius"/>
    </source>
</evidence>
<protein>
    <recommendedName>
        <fullName evidence="4">Serine/threonine-protein phosphatase 4 regulatory subunit 3-like central domain-containing protein</fullName>
    </recommendedName>
</protein>
<dbReference type="Pfam" id="PF04802">
    <property type="entry name" value="PP4R3"/>
    <property type="match status" value="1"/>
</dbReference>
<keyword evidence="6" id="KW-1185">Reference proteome</keyword>
<feature type="transmembrane region" description="Helical" evidence="3">
    <location>
        <begin position="63"/>
        <end position="88"/>
    </location>
</feature>
<evidence type="ECO:0000259" key="4">
    <source>
        <dbReference type="Pfam" id="PF04802"/>
    </source>
</evidence>
<reference evidence="5 6" key="1">
    <citation type="journal article" date="2022" name="Nat. Plants">
        <title>Genomes of leafy and leafless Platanthera orchids illuminate the evolution of mycoheterotrophy.</title>
        <authorList>
            <person name="Li M.H."/>
            <person name="Liu K.W."/>
            <person name="Li Z."/>
            <person name="Lu H.C."/>
            <person name="Ye Q.L."/>
            <person name="Zhang D."/>
            <person name="Wang J.Y."/>
            <person name="Li Y.F."/>
            <person name="Zhong Z.M."/>
            <person name="Liu X."/>
            <person name="Yu X."/>
            <person name="Liu D.K."/>
            <person name="Tu X.D."/>
            <person name="Liu B."/>
            <person name="Hao Y."/>
            <person name="Liao X.Y."/>
            <person name="Jiang Y.T."/>
            <person name="Sun W.H."/>
            <person name="Chen J."/>
            <person name="Chen Y.Q."/>
            <person name="Ai Y."/>
            <person name="Zhai J.W."/>
            <person name="Wu S.S."/>
            <person name="Zhou Z."/>
            <person name="Hsiao Y.Y."/>
            <person name="Wu W.L."/>
            <person name="Chen Y.Y."/>
            <person name="Lin Y.F."/>
            <person name="Hsu J.L."/>
            <person name="Li C.Y."/>
            <person name="Wang Z.W."/>
            <person name="Zhao X."/>
            <person name="Zhong W.Y."/>
            <person name="Ma X.K."/>
            <person name="Ma L."/>
            <person name="Huang J."/>
            <person name="Chen G.Z."/>
            <person name="Huang M.Z."/>
            <person name="Huang L."/>
            <person name="Peng D.H."/>
            <person name="Luo Y.B."/>
            <person name="Zou S.Q."/>
            <person name="Chen S.P."/>
            <person name="Lan S."/>
            <person name="Tsai W.C."/>
            <person name="Van de Peer Y."/>
            <person name="Liu Z.J."/>
        </authorList>
    </citation>
    <scope>NUCLEOTIDE SEQUENCE [LARGE SCALE GENOMIC DNA]</scope>
    <source>
        <strain evidence="5">Lor287</strain>
    </source>
</reference>
<dbReference type="PANTHER" id="PTHR23318:SF0">
    <property type="entry name" value="SERINE_THREONINE-PROTEIN PHOSPHATASE 4 REGULATORY SUBUNIT 3"/>
    <property type="match status" value="1"/>
</dbReference>
<evidence type="ECO:0000313" key="6">
    <source>
        <dbReference type="Proteomes" id="UP001418222"/>
    </source>
</evidence>
<keyword evidence="3" id="KW-0472">Membrane</keyword>